<keyword evidence="4" id="KW-1185">Reference proteome</keyword>
<organism evidence="2 3">
    <name type="scientific">Sphingobium limneticum</name>
    <dbReference type="NCBI Taxonomy" id="1007511"/>
    <lineage>
        <taxon>Bacteria</taxon>
        <taxon>Pseudomonadati</taxon>
        <taxon>Pseudomonadota</taxon>
        <taxon>Alphaproteobacteria</taxon>
        <taxon>Sphingomonadales</taxon>
        <taxon>Sphingomonadaceae</taxon>
        <taxon>Sphingobium</taxon>
    </lineage>
</organism>
<proteinExistence type="predicted"/>
<dbReference type="AlphaFoldDB" id="A0A5J5HRI1"/>
<evidence type="ECO:0000313" key="2">
    <source>
        <dbReference type="EMBL" id="KAA9024721.1"/>
    </source>
</evidence>
<dbReference type="RefSeq" id="WP_145986313.1">
    <property type="nucleotide sequence ID" value="NZ_VYPZ01000028.1"/>
</dbReference>
<accession>A0A5J5HRI1</accession>
<protein>
    <submittedName>
        <fullName evidence="2">Uncharacterized protein</fullName>
    </submittedName>
</protein>
<dbReference type="EMBL" id="VYQA01000024">
    <property type="protein sequence ID" value="KAA9024721.1"/>
    <property type="molecule type" value="Genomic_DNA"/>
</dbReference>
<comment type="caution">
    <text evidence="2">The sequence shown here is derived from an EMBL/GenBank/DDBJ whole genome shotgun (WGS) entry which is preliminary data.</text>
</comment>
<evidence type="ECO:0000313" key="3">
    <source>
        <dbReference type="Proteomes" id="UP000325933"/>
    </source>
</evidence>
<name>A0A5J5HRI1_9SPHN</name>
<dbReference type="EMBL" id="VYQB01000024">
    <property type="protein sequence ID" value="KAA9012260.1"/>
    <property type="molecule type" value="Genomic_DNA"/>
</dbReference>
<gene>
    <name evidence="2" type="ORF">F4U95_21555</name>
    <name evidence="1" type="ORF">F4U96_21440</name>
</gene>
<reference evidence="3 4" key="1">
    <citation type="submission" date="2019-09" db="EMBL/GenBank/DDBJ databases">
        <authorList>
            <person name="Feng G."/>
        </authorList>
    </citation>
    <scope>NUCLEOTIDE SEQUENCE [LARGE SCALE GENOMIC DNA]</scope>
    <source>
        <strain evidence="2 3">KACC 19283</strain>
        <strain evidence="1 4">KACC 19284</strain>
    </source>
</reference>
<dbReference type="Proteomes" id="UP000325933">
    <property type="component" value="Unassembled WGS sequence"/>
</dbReference>
<evidence type="ECO:0000313" key="1">
    <source>
        <dbReference type="EMBL" id="KAA9012260.1"/>
    </source>
</evidence>
<dbReference type="Proteomes" id="UP000326364">
    <property type="component" value="Unassembled WGS sequence"/>
</dbReference>
<evidence type="ECO:0000313" key="4">
    <source>
        <dbReference type="Proteomes" id="UP000326364"/>
    </source>
</evidence>
<sequence>MHAWLSTYDHNLPLIDVIADPAADPVAVRLAALSLQVGLDSGFIQAEAVADAVSQLWMEEENGVSNAHSEGRRDLARLLESADDYVIGLYRCVGPLPIAAAATLLHAHARIMRDRADMIGMLRAATA</sequence>